<accession>A0A1V4ID13</accession>
<dbReference type="Proteomes" id="UP000191056">
    <property type="component" value="Unassembled WGS sequence"/>
</dbReference>
<protein>
    <recommendedName>
        <fullName evidence="1">ATPase AAA-type core domain-containing protein</fullName>
    </recommendedName>
</protein>
<dbReference type="STRING" id="225345.CLCHR_41910"/>
<dbReference type="AlphaFoldDB" id="A0A1V4ID13"/>
<proteinExistence type="predicted"/>
<evidence type="ECO:0000313" key="2">
    <source>
        <dbReference type="EMBL" id="OPJ57892.1"/>
    </source>
</evidence>
<sequence length="551" mass="63467">MKFKRIENYYDAEEKGVVYLIYNHWDDYSYCTTFTSYYKYDDSVNAVELGTVKIGCISLSSKVESGNSTNGYSSYSIKKLIPTDVFNELPDDFFSLGQEIGYYKRVNEFFEDESTEYYDALKDLSYNYNRFKDLYDGVESCLRNSLMRNLYISNIEQFNRITKGEAELTKYSFAFKYNEEQIDINVIPNSLPLSNIHILIGRNGVGKTWLLRNIACKLLENSGISITELEKSKKYPISDEFSIECPQNSFAGIIGLSFSVFDDALSIDMMNAKNKDQKLIDEFRKKYQYIGSVSKNQKDGKTKIKSVDDLSNEFLEALKKISISKNKVETYLDTCRNLNTDPMFYDNGFIKILETYFENNNKEVSYLSEDNERTINGKKATKEVEDNFGKLSSGHMIIILSLTLLAESIHEKTIVLIDEPETHLHPPLLSTYIRTLSYLLVKKNAVALIATHSPIVLQEVPKDCVNKVDRTKKDMYFSRIKIESFATSTDSLTREVFGLELIKTGFYQLIERELESDFEKTFKKFDNNVGYLGQVLIQSLVNKAVKDNEEN</sequence>
<dbReference type="SUPFAM" id="SSF52540">
    <property type="entry name" value="P-loop containing nucleoside triphosphate hydrolases"/>
    <property type="match status" value="1"/>
</dbReference>
<organism evidence="2 3">
    <name type="scientific">Clostridium chromiireducens</name>
    <dbReference type="NCBI Taxonomy" id="225345"/>
    <lineage>
        <taxon>Bacteria</taxon>
        <taxon>Bacillati</taxon>
        <taxon>Bacillota</taxon>
        <taxon>Clostridia</taxon>
        <taxon>Eubacteriales</taxon>
        <taxon>Clostridiaceae</taxon>
        <taxon>Clostridium</taxon>
    </lineage>
</organism>
<dbReference type="Gene3D" id="3.40.50.300">
    <property type="entry name" value="P-loop containing nucleotide triphosphate hydrolases"/>
    <property type="match status" value="1"/>
</dbReference>
<dbReference type="GO" id="GO:0016887">
    <property type="term" value="F:ATP hydrolysis activity"/>
    <property type="evidence" value="ECO:0007669"/>
    <property type="project" value="InterPro"/>
</dbReference>
<keyword evidence="3" id="KW-1185">Reference proteome</keyword>
<reference evidence="2 3" key="1">
    <citation type="submission" date="2017-03" db="EMBL/GenBank/DDBJ databases">
        <title>Genome sequence of Clostridium chromiireducens DSM 23318.</title>
        <authorList>
            <person name="Poehlein A."/>
            <person name="Daniel R."/>
        </authorList>
    </citation>
    <scope>NUCLEOTIDE SEQUENCE [LARGE SCALE GENOMIC DNA]</scope>
    <source>
        <strain evidence="2 3">DSM 23318</strain>
    </source>
</reference>
<dbReference type="InterPro" id="IPR027417">
    <property type="entry name" value="P-loop_NTPase"/>
</dbReference>
<dbReference type="PANTHER" id="PTHR43581">
    <property type="entry name" value="ATP/GTP PHOSPHATASE"/>
    <property type="match status" value="1"/>
</dbReference>
<name>A0A1V4ID13_9CLOT</name>
<dbReference type="InterPro" id="IPR051396">
    <property type="entry name" value="Bact_Antivir_Def_Nuclease"/>
</dbReference>
<feature type="domain" description="ATPase AAA-type core" evidence="1">
    <location>
        <begin position="196"/>
        <end position="457"/>
    </location>
</feature>
<dbReference type="OrthoDB" id="1093370at2"/>
<dbReference type="InterPro" id="IPR003959">
    <property type="entry name" value="ATPase_AAA_core"/>
</dbReference>
<dbReference type="Pfam" id="PF13304">
    <property type="entry name" value="AAA_21"/>
    <property type="match status" value="1"/>
</dbReference>
<comment type="caution">
    <text evidence="2">The sequence shown here is derived from an EMBL/GenBank/DDBJ whole genome shotgun (WGS) entry which is preliminary data.</text>
</comment>
<dbReference type="EMBL" id="MZGT01000082">
    <property type="protein sequence ID" value="OPJ57892.1"/>
    <property type="molecule type" value="Genomic_DNA"/>
</dbReference>
<dbReference type="RefSeq" id="WP_079441827.1">
    <property type="nucleotide sequence ID" value="NZ_MZGT01000082.1"/>
</dbReference>
<evidence type="ECO:0000259" key="1">
    <source>
        <dbReference type="Pfam" id="PF13304"/>
    </source>
</evidence>
<dbReference type="PANTHER" id="PTHR43581:SF4">
    <property type="entry name" value="ATP_GTP PHOSPHATASE"/>
    <property type="match status" value="1"/>
</dbReference>
<evidence type="ECO:0000313" key="3">
    <source>
        <dbReference type="Proteomes" id="UP000191056"/>
    </source>
</evidence>
<gene>
    <name evidence="2" type="ORF">CLCHR_41910</name>
</gene>
<dbReference type="GO" id="GO:0005524">
    <property type="term" value="F:ATP binding"/>
    <property type="evidence" value="ECO:0007669"/>
    <property type="project" value="InterPro"/>
</dbReference>